<evidence type="ECO:0000313" key="3">
    <source>
        <dbReference type="Proteomes" id="UP000295182"/>
    </source>
</evidence>
<gene>
    <name evidence="2" type="ORF">EV674_1509</name>
</gene>
<dbReference type="AlphaFoldDB" id="A0A4R2MZS4"/>
<comment type="caution">
    <text evidence="2">The sequence shown here is derived from an EMBL/GenBank/DDBJ whole genome shotgun (WGS) entry which is preliminary data.</text>
</comment>
<proteinExistence type="predicted"/>
<protein>
    <recommendedName>
        <fullName evidence="4">Filamentous hemagglutinin</fullName>
    </recommendedName>
</protein>
<dbReference type="RefSeq" id="WP_132750513.1">
    <property type="nucleotide sequence ID" value="NZ_QXNC01000058.1"/>
</dbReference>
<dbReference type="OrthoDB" id="8811726at2"/>
<keyword evidence="1" id="KW-0732">Signal</keyword>
<feature type="signal peptide" evidence="1">
    <location>
        <begin position="1"/>
        <end position="18"/>
    </location>
</feature>
<dbReference type="Proteomes" id="UP000295182">
    <property type="component" value="Unassembled WGS sequence"/>
</dbReference>
<name>A0A4R2MZS4_9BURK</name>
<organism evidence="2 3">
    <name type="scientific">Simplicispira metamorpha</name>
    <dbReference type="NCBI Taxonomy" id="80881"/>
    <lineage>
        <taxon>Bacteria</taxon>
        <taxon>Pseudomonadati</taxon>
        <taxon>Pseudomonadota</taxon>
        <taxon>Betaproteobacteria</taxon>
        <taxon>Burkholderiales</taxon>
        <taxon>Comamonadaceae</taxon>
        <taxon>Simplicispira</taxon>
    </lineage>
</organism>
<reference evidence="2 3" key="1">
    <citation type="submission" date="2019-03" db="EMBL/GenBank/DDBJ databases">
        <title>Genomic Encyclopedia of Type Strains, Phase IV (KMG-IV): sequencing the most valuable type-strain genomes for metagenomic binning, comparative biology and taxonomic classification.</title>
        <authorList>
            <person name="Goeker M."/>
        </authorList>
    </citation>
    <scope>NUCLEOTIDE SEQUENCE [LARGE SCALE GENOMIC DNA]</scope>
    <source>
        <strain evidence="2 3">DSM 1837</strain>
    </source>
</reference>
<sequence length="165" mass="16121">MKSLAFIALGVIASSAMAFGPVPPTSSAPAISITGNSTQTVSLTSAFVSNKSTGSKSEAIQNLASNSGDVTISGNSTQSVNANMGSSISNEATGSDAYASQNVSSNLGDVTIGGNSTQSTTLMFASLSNLSSGSNSKAVQNVASNNACFTCAPGATAHNSGGGPR</sequence>
<evidence type="ECO:0000313" key="2">
    <source>
        <dbReference type="EMBL" id="TCP11049.1"/>
    </source>
</evidence>
<accession>A0A4R2MZS4</accession>
<evidence type="ECO:0000256" key="1">
    <source>
        <dbReference type="SAM" id="SignalP"/>
    </source>
</evidence>
<keyword evidence="3" id="KW-1185">Reference proteome</keyword>
<dbReference type="EMBL" id="SLXH01000050">
    <property type="protein sequence ID" value="TCP11049.1"/>
    <property type="molecule type" value="Genomic_DNA"/>
</dbReference>
<feature type="chain" id="PRO_5020664653" description="Filamentous hemagglutinin" evidence="1">
    <location>
        <begin position="19"/>
        <end position="165"/>
    </location>
</feature>
<evidence type="ECO:0008006" key="4">
    <source>
        <dbReference type="Google" id="ProtNLM"/>
    </source>
</evidence>